<name>A0A4S4LIJ3_9AGAM</name>
<reference evidence="3 4" key="1">
    <citation type="submission" date="2019-02" db="EMBL/GenBank/DDBJ databases">
        <title>Genome sequencing of the rare red list fungi Phellinidium pouzarii.</title>
        <authorList>
            <person name="Buettner E."/>
            <person name="Kellner H."/>
        </authorList>
    </citation>
    <scope>NUCLEOTIDE SEQUENCE [LARGE SCALE GENOMIC DNA]</scope>
    <source>
        <strain evidence="3 4">DSM 108285</strain>
    </source>
</reference>
<evidence type="ECO:0000313" key="4">
    <source>
        <dbReference type="Proteomes" id="UP000308199"/>
    </source>
</evidence>
<sequence>MSRLGRLLPSVSATRRSYSIFSSKSGGGRYFNSAKSSKVITPSTSKASSPSTTTSNAGASSTPDAPDTKLTDDASAPTQQQATSDARHPLVSPNASPTAFRSAVPTMESAPFSSHPILKPNEIMLHRFFALHRPCLLLSQPTSTLFESATPSSSAHASGAIPTPLGTIDDPPMASPEADADAARRLSRSLVMNRVQNLVNWEETMGRLGLHEIKEPLPEVPSEINMDSTKRKRRKKMKKHKLKKRRRLSRATRLRMGK</sequence>
<proteinExistence type="predicted"/>
<dbReference type="Pfam" id="PF08213">
    <property type="entry name" value="COX24_C"/>
    <property type="match status" value="1"/>
</dbReference>
<evidence type="ECO:0000256" key="1">
    <source>
        <dbReference type="SAM" id="MobiDB-lite"/>
    </source>
</evidence>
<dbReference type="SMART" id="SM01155">
    <property type="entry name" value="DUF1713"/>
    <property type="match status" value="1"/>
</dbReference>
<dbReference type="Proteomes" id="UP000308199">
    <property type="component" value="Unassembled WGS sequence"/>
</dbReference>
<dbReference type="EMBL" id="SGPK01000007">
    <property type="protein sequence ID" value="THH11856.1"/>
    <property type="molecule type" value="Genomic_DNA"/>
</dbReference>
<protein>
    <recommendedName>
        <fullName evidence="2">Ribosomal protein mS38 C-terminal domain-containing protein</fullName>
    </recommendedName>
</protein>
<evidence type="ECO:0000259" key="2">
    <source>
        <dbReference type="SMART" id="SM01155"/>
    </source>
</evidence>
<accession>A0A4S4LIJ3</accession>
<evidence type="ECO:0000313" key="3">
    <source>
        <dbReference type="EMBL" id="THH11856.1"/>
    </source>
</evidence>
<feature type="region of interest" description="Disordered" evidence="1">
    <location>
        <begin position="221"/>
        <end position="258"/>
    </location>
</feature>
<feature type="domain" description="Ribosomal protein mS38 C-terminal" evidence="2">
    <location>
        <begin position="225"/>
        <end position="258"/>
    </location>
</feature>
<feature type="compositionally biased region" description="Basic residues" evidence="1">
    <location>
        <begin position="230"/>
        <end position="258"/>
    </location>
</feature>
<feature type="compositionally biased region" description="Polar residues" evidence="1">
    <location>
        <begin position="15"/>
        <end position="24"/>
    </location>
</feature>
<comment type="caution">
    <text evidence="3">The sequence shown here is derived from an EMBL/GenBank/DDBJ whole genome shotgun (WGS) entry which is preliminary data.</text>
</comment>
<keyword evidence="4" id="KW-1185">Reference proteome</keyword>
<gene>
    <name evidence="3" type="ORF">EW145_g402</name>
</gene>
<feature type="compositionally biased region" description="Low complexity" evidence="1">
    <location>
        <begin position="41"/>
        <end position="63"/>
    </location>
</feature>
<dbReference type="OrthoDB" id="3268560at2759"/>
<organism evidence="3 4">
    <name type="scientific">Phellinidium pouzarii</name>
    <dbReference type="NCBI Taxonomy" id="167371"/>
    <lineage>
        <taxon>Eukaryota</taxon>
        <taxon>Fungi</taxon>
        <taxon>Dikarya</taxon>
        <taxon>Basidiomycota</taxon>
        <taxon>Agaricomycotina</taxon>
        <taxon>Agaricomycetes</taxon>
        <taxon>Hymenochaetales</taxon>
        <taxon>Hymenochaetaceae</taxon>
        <taxon>Phellinidium</taxon>
    </lineage>
</organism>
<dbReference type="AlphaFoldDB" id="A0A4S4LIJ3"/>
<dbReference type="InterPro" id="IPR013177">
    <property type="entry name" value="Ribosomal_mS38_C"/>
</dbReference>
<feature type="region of interest" description="Disordered" evidence="1">
    <location>
        <begin position="15"/>
        <end position="100"/>
    </location>
</feature>